<evidence type="ECO:0000313" key="1">
    <source>
        <dbReference type="EMBL" id="PRX51335.1"/>
    </source>
</evidence>
<reference evidence="1 2" key="1">
    <citation type="submission" date="2018-03" db="EMBL/GenBank/DDBJ databases">
        <title>Genomic Encyclopedia of Type Strains, Phase III (KMG-III): the genomes of soil and plant-associated and newly described type strains.</title>
        <authorList>
            <person name="Whitman W."/>
        </authorList>
    </citation>
    <scope>NUCLEOTIDE SEQUENCE [LARGE SCALE GENOMIC DNA]</scope>
    <source>
        <strain evidence="1 2">CGMCC 4.7125</strain>
    </source>
</reference>
<accession>A0A2T0M3K3</accession>
<gene>
    <name evidence="1" type="ORF">B0I33_101488</name>
</gene>
<dbReference type="EMBL" id="PVNH01000001">
    <property type="protein sequence ID" value="PRX51335.1"/>
    <property type="molecule type" value="Genomic_DNA"/>
</dbReference>
<dbReference type="AlphaFoldDB" id="A0A2T0M3K3"/>
<dbReference type="OrthoDB" id="5195799at2"/>
<name>A0A2T0M3K3_9PSEU</name>
<organism evidence="1 2">
    <name type="scientific">Prauserella shujinwangii</name>
    <dbReference type="NCBI Taxonomy" id="1453103"/>
    <lineage>
        <taxon>Bacteria</taxon>
        <taxon>Bacillati</taxon>
        <taxon>Actinomycetota</taxon>
        <taxon>Actinomycetes</taxon>
        <taxon>Pseudonocardiales</taxon>
        <taxon>Pseudonocardiaceae</taxon>
        <taxon>Prauserella</taxon>
    </lineage>
</organism>
<dbReference type="RefSeq" id="WP_106176809.1">
    <property type="nucleotide sequence ID" value="NZ_PVNH01000001.1"/>
</dbReference>
<comment type="caution">
    <text evidence="1">The sequence shown here is derived from an EMBL/GenBank/DDBJ whole genome shotgun (WGS) entry which is preliminary data.</text>
</comment>
<proteinExistence type="predicted"/>
<evidence type="ECO:0000313" key="2">
    <source>
        <dbReference type="Proteomes" id="UP000238362"/>
    </source>
</evidence>
<sequence length="106" mass="10741">MTPEQLADSVAEEVSAHASVVRLDGGALGTLATPLPGRRVAGVRVTGPGEPVAIGVVLRLGSPLPEVTAELRGRVRAVAGDVPVDIEVTDVVTGTDPSTRDGERPG</sequence>
<dbReference type="Proteomes" id="UP000238362">
    <property type="component" value="Unassembled WGS sequence"/>
</dbReference>
<keyword evidence="2" id="KW-1185">Reference proteome</keyword>
<protein>
    <submittedName>
        <fullName evidence="1">Uncharacterized protein</fullName>
    </submittedName>
</protein>